<name>B0VFU9_CLOAI</name>
<dbReference type="HOGENOM" id="CLU_257090_0_0_0"/>
<dbReference type="PANTHER" id="PTHR22931">
    <property type="entry name" value="PHOSPHOENOLPYRUVATE DIKINASE-RELATED"/>
    <property type="match status" value="1"/>
</dbReference>
<proteinExistence type="predicted"/>
<keyword evidence="4" id="KW-1185">Reference proteome</keyword>
<dbReference type="EMBL" id="CU466930">
    <property type="protein sequence ID" value="CAO81380.1"/>
    <property type="molecule type" value="Genomic_DNA"/>
</dbReference>
<dbReference type="Gene3D" id="3.30.470.20">
    <property type="entry name" value="ATP-grasp fold, B domain"/>
    <property type="match status" value="1"/>
</dbReference>
<dbReference type="STRING" id="459349.CLOAM1531"/>
<dbReference type="Proteomes" id="UP000002019">
    <property type="component" value="Chromosome"/>
</dbReference>
<dbReference type="OrthoDB" id="9765468at2"/>
<dbReference type="SUPFAM" id="SSF56059">
    <property type="entry name" value="Glutathione synthetase ATP-binding domain-like"/>
    <property type="match status" value="1"/>
</dbReference>
<dbReference type="GO" id="GO:0050242">
    <property type="term" value="F:pyruvate, phosphate dikinase activity"/>
    <property type="evidence" value="ECO:0007669"/>
    <property type="project" value="UniProtKB-EC"/>
</dbReference>
<dbReference type="eggNOG" id="COG0574">
    <property type="taxonomic scope" value="Bacteria"/>
</dbReference>
<dbReference type="Gene3D" id="1.20.80.30">
    <property type="match status" value="1"/>
</dbReference>
<sequence length="1359" mass="156925">MEPLKSKALAENLAVTKVAEIVLDDEAKWLLSLTDGNFGINQRCRNFLEELYHPYANPEAVASLIRQSILGDLWFYVQLPDKEKTLTVIGDLYLLAAKKCTKPMQEKRIIIEYLDFISALCDKEGIPEGVYAKLLNELDNWQKKSRELFIPLNGACRKCLSNLVQVYKDNDICFRMLKDLLKEGLEFWQKTTDIEGWCAKMGAESNLDVKQLSSTLGKKYYQKWLKQLEEIQDFASLKDIPSFSDIAVLQREAICEFSTLTLRIQYIFYLLGLPGMEDLRNHLLWDLNRQLADLEKDLQEEEVPLMLDSIFETLYEFKETHLSIVLDCILTIGKTVLSHKNKKHCQHLLPKIMELEFTPPGKIKIDKDWQMEVDKNHIKHLRMLLELIAIDPVMCKDLLAYLIISLSQKGVFISDTDLFQKDVSAFLNSNFKPLVVQTKHLLKMFPVFFNEIGAEGEIRDISTSLDELGHRKDLLMHFLRKQLHTESNNTHLLLIQKILQYWTNLDYRELQDMIPEDVLIYVMHPDEMTKKQSAVVNKFLQKYNLTPEELLSLSWQRVSKLFENEPEDFSLKRLKLLCYSHFLLKDKYNLDPYDIVKFLTRYSWFDAHEHNRLANSFMRKDYDSSIRQLLSYIGKMNSVILDPQPTIAWENIYYKRHIAAGIPSMYGMYREPKLEAMGMIFRIENVVKRLFERNVQQLNLSYITGKTLKRIIRILELYDYAMKQILVTSDAYGSALNMLRSAQYLSNLSIDQYLDIFKLLKDSVVEIINEYYYRFYEGQLRQIGMRIAEKEKGKKGRGTKEIEIFAEEFYRNLLSKSFLVQGLDNFITRILESLSEMKNLFKPEDILKVMSYDPDKLFFHLNKKNSRIENQVLLGSKAYFLKRMYQYEFPVPPGFVITTDLFRHRNIINTHPDISNELDNLILQNLNILEKNTGLVLGDPERPLLLSVRSGAPMSLPGAMNTFLNIGLTDEVTYKLSRRPNYGWTAWDCYRRLIQSWGMAFGIDRDEFDAVMLNYKKKYNVELKTQFSDKQMQEMVQDYQKVLAEHNIELEQQPFMQLYKAISNVLDSWNTDRARLYRQKLHIADEWGTAVIIQKMVLGNISLESGTGVLFTYADFNEEGGICLNGDFTLCSQGEDVVAGLVHTLPISEMQRLHSKTAVSSSLENTFPAIYNALMRYVKQLIEDKNYPHQEMEFTFEGPSPDQLYILQTRDQVIQKAPDYKVFGTTKGEQKKLAYGIGIGKGAVNGIIVFGKEDIEKFAGKGEALILVRPDTVPDDMELLFACQGLLTSRGGVTSHAAVTATRLGLIGVVNCRDLVVSESDSNCRIGNTYLKAGDKIALDATSGAIYLGHYPLVSVHCL</sequence>
<dbReference type="EC" id="2.7.9.1" evidence="3"/>
<gene>
    <name evidence="3" type="ordered locus">CLOAM1531</name>
</gene>
<evidence type="ECO:0000313" key="3">
    <source>
        <dbReference type="EMBL" id="CAO81380.1"/>
    </source>
</evidence>
<dbReference type="InterPro" id="IPR008279">
    <property type="entry name" value="PEP-util_enz_mobile_dom"/>
</dbReference>
<accession>B0VFU9</accession>
<keyword evidence="3" id="KW-0670">Pyruvate</keyword>
<dbReference type="PANTHER" id="PTHR22931:SF9">
    <property type="entry name" value="PYRUVATE, PHOSPHATE DIKINASE 1, CHLOROPLASTIC"/>
    <property type="match status" value="1"/>
</dbReference>
<evidence type="ECO:0000259" key="2">
    <source>
        <dbReference type="Pfam" id="PF01326"/>
    </source>
</evidence>
<feature type="domain" description="Pyruvate phosphate dikinase AMP/ATP-binding" evidence="2">
    <location>
        <begin position="913"/>
        <end position="1213"/>
    </location>
</feature>
<dbReference type="KEGG" id="caci:CLOAM1531"/>
<dbReference type="Gene3D" id="3.50.30.10">
    <property type="entry name" value="Phosphohistidine domain"/>
    <property type="match status" value="1"/>
</dbReference>
<evidence type="ECO:0000313" key="4">
    <source>
        <dbReference type="Proteomes" id="UP000002019"/>
    </source>
</evidence>
<dbReference type="eggNOG" id="COG3848">
    <property type="taxonomic scope" value="Bacteria"/>
</dbReference>
<organism evidence="3 4">
    <name type="scientific">Cloacimonas acidaminovorans (strain Evry)</name>
    <dbReference type="NCBI Taxonomy" id="459349"/>
    <lineage>
        <taxon>Bacteria</taxon>
        <taxon>Pseudomonadati</taxon>
        <taxon>Candidatus Cloacimonadota</taxon>
        <taxon>Candidatus Cloacimonadia</taxon>
        <taxon>Candidatus Cloacimonadales</taxon>
        <taxon>Candidatus Cloacimonadaceae</taxon>
        <taxon>Candidatus Cloacimonas</taxon>
    </lineage>
</organism>
<dbReference type="SUPFAM" id="SSF52009">
    <property type="entry name" value="Phosphohistidine domain"/>
    <property type="match status" value="1"/>
</dbReference>
<feature type="domain" description="PEP-utilising enzyme mobile" evidence="1">
    <location>
        <begin position="1265"/>
        <end position="1344"/>
    </location>
</feature>
<dbReference type="Pfam" id="PF00391">
    <property type="entry name" value="PEP-utilizers"/>
    <property type="match status" value="1"/>
</dbReference>
<dbReference type="InterPro" id="IPR010121">
    <property type="entry name" value="Pyruvate_phosphate_dikinase"/>
</dbReference>
<protein>
    <submittedName>
        <fullName evidence="3">Pyruvate phosphate dikinase,PEP/pyruvate-binding:PEP-utilising enzyme, mobile region</fullName>
        <ecNumber evidence="3">2.7.9.1</ecNumber>
    </submittedName>
</protein>
<dbReference type="InterPro" id="IPR036637">
    <property type="entry name" value="Phosphohistidine_dom_sf"/>
</dbReference>
<dbReference type="InterPro" id="IPR013815">
    <property type="entry name" value="ATP_grasp_subdomain_1"/>
</dbReference>
<dbReference type="InterPro" id="IPR002192">
    <property type="entry name" value="PPDK_AMP/ATP-bd"/>
</dbReference>
<evidence type="ECO:0000259" key="1">
    <source>
        <dbReference type="Pfam" id="PF00391"/>
    </source>
</evidence>
<keyword evidence="3" id="KW-0808">Transferase</keyword>
<dbReference type="GO" id="GO:0005524">
    <property type="term" value="F:ATP binding"/>
    <property type="evidence" value="ECO:0007669"/>
    <property type="project" value="InterPro"/>
</dbReference>
<dbReference type="RefSeq" id="WP_015425238.1">
    <property type="nucleotide sequence ID" value="NC_020449.1"/>
</dbReference>
<dbReference type="GO" id="GO:0016301">
    <property type="term" value="F:kinase activity"/>
    <property type="evidence" value="ECO:0007669"/>
    <property type="project" value="UniProtKB-KW"/>
</dbReference>
<dbReference type="Gene3D" id="3.30.1490.20">
    <property type="entry name" value="ATP-grasp fold, A domain"/>
    <property type="match status" value="1"/>
</dbReference>
<dbReference type="Pfam" id="PF01326">
    <property type="entry name" value="PPDK_N"/>
    <property type="match status" value="1"/>
</dbReference>
<reference evidence="3 4" key="1">
    <citation type="journal article" date="2008" name="J. Bacteriol.">
        <title>'Candidatus Cloacamonas acidaminovorans': genome sequence reconstruction provides a first glimpse of a new bacterial division.</title>
        <authorList>
            <person name="Pelletier E."/>
            <person name="Kreimeyer A."/>
            <person name="Bocs S."/>
            <person name="Rouy Z."/>
            <person name="Gyapay G."/>
            <person name="Chouari R."/>
            <person name="Riviere D."/>
            <person name="Ganesan A."/>
            <person name="Daegelen P."/>
            <person name="Sghir A."/>
            <person name="Cohen G.N."/>
            <person name="Medigue C."/>
            <person name="Weissenbach J."/>
            <person name="Le Paslier D."/>
        </authorList>
    </citation>
    <scope>NUCLEOTIDE SEQUENCE [LARGE SCALE GENOMIC DNA]</scope>
    <source>
        <strain evidence="4">Evry</strain>
    </source>
</reference>